<feature type="compositionally biased region" description="Basic and acidic residues" evidence="1">
    <location>
        <begin position="124"/>
        <end position="133"/>
    </location>
</feature>
<organism evidence="2">
    <name type="scientific">Graphocephala atropunctata</name>
    <dbReference type="NCBI Taxonomy" id="36148"/>
    <lineage>
        <taxon>Eukaryota</taxon>
        <taxon>Metazoa</taxon>
        <taxon>Ecdysozoa</taxon>
        <taxon>Arthropoda</taxon>
        <taxon>Hexapoda</taxon>
        <taxon>Insecta</taxon>
        <taxon>Pterygota</taxon>
        <taxon>Neoptera</taxon>
        <taxon>Paraneoptera</taxon>
        <taxon>Hemiptera</taxon>
        <taxon>Auchenorrhyncha</taxon>
        <taxon>Membracoidea</taxon>
        <taxon>Cicadellidae</taxon>
        <taxon>Cicadellinae</taxon>
        <taxon>Cicadellini</taxon>
        <taxon>Graphocephala</taxon>
    </lineage>
</organism>
<feature type="non-terminal residue" evidence="2">
    <location>
        <position position="148"/>
    </location>
</feature>
<reference evidence="2" key="1">
    <citation type="submission" date="2015-11" db="EMBL/GenBank/DDBJ databases">
        <title>De novo transcriptome assembly of four potential Pierce s Disease insect vectors from Arizona vineyards.</title>
        <authorList>
            <person name="Tassone E.E."/>
        </authorList>
    </citation>
    <scope>NUCLEOTIDE SEQUENCE</scope>
</reference>
<evidence type="ECO:0000256" key="1">
    <source>
        <dbReference type="SAM" id="MobiDB-lite"/>
    </source>
</evidence>
<feature type="compositionally biased region" description="Polar residues" evidence="1">
    <location>
        <begin position="26"/>
        <end position="37"/>
    </location>
</feature>
<gene>
    <name evidence="2" type="ORF">g.34807</name>
</gene>
<feature type="non-terminal residue" evidence="2">
    <location>
        <position position="1"/>
    </location>
</feature>
<proteinExistence type="predicted"/>
<feature type="region of interest" description="Disordered" evidence="1">
    <location>
        <begin position="26"/>
        <end position="52"/>
    </location>
</feature>
<feature type="region of interest" description="Disordered" evidence="1">
    <location>
        <begin position="71"/>
        <end position="148"/>
    </location>
</feature>
<feature type="compositionally biased region" description="Basic residues" evidence="1">
    <location>
        <begin position="134"/>
        <end position="148"/>
    </location>
</feature>
<sequence length="148" mass="16431">YEINKDLFMKQSSIDILNKGLTSKTTENFKGNHQPNARNAIEASPNGDDKTFLESSTVIDSDDFHNIQNYNSIHENSSDELPIAQESLVAMTPPTLSRQGSSSSATSQSTAKYNPGQSPMSSETEEKTDIDSNRKRKSKKKLYNPKTL</sequence>
<name>A0A1B6M503_9HEMI</name>
<feature type="compositionally biased region" description="Low complexity" evidence="1">
    <location>
        <begin position="97"/>
        <end position="111"/>
    </location>
</feature>
<protein>
    <submittedName>
        <fullName evidence="2">Uncharacterized protein</fullName>
    </submittedName>
</protein>
<dbReference type="EMBL" id="GEBQ01008976">
    <property type="protein sequence ID" value="JAT31001.1"/>
    <property type="molecule type" value="Transcribed_RNA"/>
</dbReference>
<dbReference type="AlphaFoldDB" id="A0A1B6M503"/>
<evidence type="ECO:0000313" key="2">
    <source>
        <dbReference type="EMBL" id="JAT31001.1"/>
    </source>
</evidence>
<accession>A0A1B6M503</accession>